<dbReference type="AlphaFoldDB" id="A0A8S3AQD0"/>
<sequence>TNAVLSSKNSLPPHVLFALDNVIRRVAEHLVGLIRPGEIILFSFLKK</sequence>
<evidence type="ECO:0000313" key="3">
    <source>
        <dbReference type="Proteomes" id="UP000681720"/>
    </source>
</evidence>
<feature type="non-terminal residue" evidence="2">
    <location>
        <position position="1"/>
    </location>
</feature>
<dbReference type="Proteomes" id="UP000681720">
    <property type="component" value="Unassembled WGS sequence"/>
</dbReference>
<dbReference type="Proteomes" id="UP000681967">
    <property type="component" value="Unassembled WGS sequence"/>
</dbReference>
<comment type="caution">
    <text evidence="2">The sequence shown here is derived from an EMBL/GenBank/DDBJ whole genome shotgun (WGS) entry which is preliminary data.</text>
</comment>
<protein>
    <submittedName>
        <fullName evidence="2">Uncharacterized protein</fullName>
    </submittedName>
</protein>
<evidence type="ECO:0000313" key="1">
    <source>
        <dbReference type="EMBL" id="CAF4454494.1"/>
    </source>
</evidence>
<dbReference type="EMBL" id="CAJOBH010067274">
    <property type="protein sequence ID" value="CAF4454494.1"/>
    <property type="molecule type" value="Genomic_DNA"/>
</dbReference>
<gene>
    <name evidence="1" type="ORF">BYL167_LOCUS33911</name>
    <name evidence="2" type="ORF">GIL414_LOCUS43206</name>
</gene>
<proteinExistence type="predicted"/>
<name>A0A8S3AQD0_9BILA</name>
<evidence type="ECO:0000313" key="2">
    <source>
        <dbReference type="EMBL" id="CAF4704681.1"/>
    </source>
</evidence>
<accession>A0A8S3AQD0</accession>
<organism evidence="2 3">
    <name type="scientific">Rotaria magnacalcarata</name>
    <dbReference type="NCBI Taxonomy" id="392030"/>
    <lineage>
        <taxon>Eukaryota</taxon>
        <taxon>Metazoa</taxon>
        <taxon>Spiralia</taxon>
        <taxon>Gnathifera</taxon>
        <taxon>Rotifera</taxon>
        <taxon>Eurotatoria</taxon>
        <taxon>Bdelloidea</taxon>
        <taxon>Philodinida</taxon>
        <taxon>Philodinidae</taxon>
        <taxon>Rotaria</taxon>
    </lineage>
</organism>
<reference evidence="2" key="1">
    <citation type="submission" date="2021-02" db="EMBL/GenBank/DDBJ databases">
        <authorList>
            <person name="Nowell W R."/>
        </authorList>
    </citation>
    <scope>NUCLEOTIDE SEQUENCE</scope>
</reference>
<dbReference type="EMBL" id="CAJOBJ010127086">
    <property type="protein sequence ID" value="CAF4704681.1"/>
    <property type="molecule type" value="Genomic_DNA"/>
</dbReference>